<protein>
    <submittedName>
        <fullName evidence="1">Uncharacterized protein</fullName>
    </submittedName>
</protein>
<evidence type="ECO:0000313" key="1">
    <source>
        <dbReference type="EMBL" id="CAI0556768.1"/>
    </source>
</evidence>
<keyword evidence="2" id="KW-1185">Reference proteome</keyword>
<comment type="caution">
    <text evidence="1">The sequence shown here is derived from an EMBL/GenBank/DDBJ whole genome shotgun (WGS) entry which is preliminary data.</text>
</comment>
<gene>
    <name evidence="1" type="ORF">LITE_LOCUS48086</name>
</gene>
<organism evidence="1 2">
    <name type="scientific">Linum tenue</name>
    <dbReference type="NCBI Taxonomy" id="586396"/>
    <lineage>
        <taxon>Eukaryota</taxon>
        <taxon>Viridiplantae</taxon>
        <taxon>Streptophyta</taxon>
        <taxon>Embryophyta</taxon>
        <taxon>Tracheophyta</taxon>
        <taxon>Spermatophyta</taxon>
        <taxon>Magnoliopsida</taxon>
        <taxon>eudicotyledons</taxon>
        <taxon>Gunneridae</taxon>
        <taxon>Pentapetalae</taxon>
        <taxon>rosids</taxon>
        <taxon>fabids</taxon>
        <taxon>Malpighiales</taxon>
        <taxon>Linaceae</taxon>
        <taxon>Linum</taxon>
    </lineage>
</organism>
<evidence type="ECO:0000313" key="2">
    <source>
        <dbReference type="Proteomes" id="UP001154282"/>
    </source>
</evidence>
<proteinExistence type="predicted"/>
<dbReference type="Proteomes" id="UP001154282">
    <property type="component" value="Unassembled WGS sequence"/>
</dbReference>
<dbReference type="EMBL" id="CAMGYJ010000011">
    <property type="protein sequence ID" value="CAI0556768.1"/>
    <property type="molecule type" value="Genomic_DNA"/>
</dbReference>
<sequence>VDLSILSSGALPADAFVAGCAGGIVCLGDGSIEGKIVLWDPTSSETHTLPSIPPPLGGHLRFVSPIGFGFDPIRNDYKGPW</sequence>
<feature type="non-terminal residue" evidence="1">
    <location>
        <position position="1"/>
    </location>
</feature>
<reference evidence="1" key="1">
    <citation type="submission" date="2022-08" db="EMBL/GenBank/DDBJ databases">
        <authorList>
            <person name="Gutierrez-Valencia J."/>
        </authorList>
    </citation>
    <scope>NUCLEOTIDE SEQUENCE</scope>
</reference>
<name>A0AAV0RJW2_9ROSI</name>
<dbReference type="AlphaFoldDB" id="A0AAV0RJW2"/>
<accession>A0AAV0RJW2</accession>